<dbReference type="Pfam" id="PF22381">
    <property type="entry name" value="Staph_reg_Sar_Rot"/>
    <property type="match status" value="1"/>
</dbReference>
<dbReference type="InterPro" id="IPR055166">
    <property type="entry name" value="Transc_reg_Sar_Rot_HTH"/>
</dbReference>
<evidence type="ECO:0000256" key="4">
    <source>
        <dbReference type="ARBA" id="ARBA00023125"/>
    </source>
</evidence>
<evidence type="ECO:0000256" key="3">
    <source>
        <dbReference type="ARBA" id="ARBA00023015"/>
    </source>
</evidence>
<feature type="coiled-coil region" evidence="6">
    <location>
        <begin position="119"/>
        <end position="146"/>
    </location>
</feature>
<keyword evidence="5" id="KW-0804">Transcription</keyword>
<organism evidence="8 9">
    <name type="scientific">Streptosporangium fragile</name>
    <dbReference type="NCBI Taxonomy" id="46186"/>
    <lineage>
        <taxon>Bacteria</taxon>
        <taxon>Bacillati</taxon>
        <taxon>Actinomycetota</taxon>
        <taxon>Actinomycetes</taxon>
        <taxon>Streptosporangiales</taxon>
        <taxon>Streptosporangiaceae</taxon>
        <taxon>Streptosporangium</taxon>
    </lineage>
</organism>
<dbReference type="Proteomes" id="UP001500831">
    <property type="component" value="Unassembled WGS sequence"/>
</dbReference>
<proteinExistence type="predicted"/>
<dbReference type="InterPro" id="IPR036390">
    <property type="entry name" value="WH_DNA-bd_sf"/>
</dbReference>
<dbReference type="SUPFAM" id="SSF46785">
    <property type="entry name" value="Winged helix' DNA-binding domain"/>
    <property type="match status" value="1"/>
</dbReference>
<evidence type="ECO:0000259" key="7">
    <source>
        <dbReference type="PROSITE" id="PS50995"/>
    </source>
</evidence>
<keyword evidence="9" id="KW-1185">Reference proteome</keyword>
<evidence type="ECO:0000313" key="8">
    <source>
        <dbReference type="EMBL" id="GAA2874286.1"/>
    </source>
</evidence>
<feature type="domain" description="HTH marR-type" evidence="7">
    <location>
        <begin position="1"/>
        <end position="141"/>
    </location>
</feature>
<evidence type="ECO:0000256" key="5">
    <source>
        <dbReference type="ARBA" id="ARBA00023163"/>
    </source>
</evidence>
<comment type="subcellular location">
    <subcellularLocation>
        <location evidence="1">Cytoplasm</location>
    </subcellularLocation>
</comment>
<keyword evidence="3" id="KW-0805">Transcription regulation</keyword>
<evidence type="ECO:0000256" key="2">
    <source>
        <dbReference type="ARBA" id="ARBA00022490"/>
    </source>
</evidence>
<dbReference type="InterPro" id="IPR000835">
    <property type="entry name" value="HTH_MarR-typ"/>
</dbReference>
<dbReference type="EMBL" id="BAAAVI010000022">
    <property type="protein sequence ID" value="GAA2874286.1"/>
    <property type="molecule type" value="Genomic_DNA"/>
</dbReference>
<reference evidence="8 9" key="1">
    <citation type="journal article" date="2019" name="Int. J. Syst. Evol. Microbiol.">
        <title>The Global Catalogue of Microorganisms (GCM) 10K type strain sequencing project: providing services to taxonomists for standard genome sequencing and annotation.</title>
        <authorList>
            <consortium name="The Broad Institute Genomics Platform"/>
            <consortium name="The Broad Institute Genome Sequencing Center for Infectious Disease"/>
            <person name="Wu L."/>
            <person name="Ma J."/>
        </authorList>
    </citation>
    <scope>NUCLEOTIDE SEQUENCE [LARGE SCALE GENOMIC DNA]</scope>
    <source>
        <strain evidence="8 9">JCM 6242</strain>
    </source>
</reference>
<protein>
    <submittedName>
        <fullName evidence="8">MarR family transcriptional regulator</fullName>
    </submittedName>
</protein>
<evidence type="ECO:0000256" key="1">
    <source>
        <dbReference type="ARBA" id="ARBA00004496"/>
    </source>
</evidence>
<comment type="caution">
    <text evidence="8">The sequence shown here is derived from an EMBL/GenBank/DDBJ whole genome shotgun (WGS) entry which is preliminary data.</text>
</comment>
<evidence type="ECO:0000313" key="9">
    <source>
        <dbReference type="Proteomes" id="UP001500831"/>
    </source>
</evidence>
<dbReference type="PROSITE" id="PS50995">
    <property type="entry name" value="HTH_MARR_2"/>
    <property type="match status" value="1"/>
</dbReference>
<dbReference type="InterPro" id="IPR039422">
    <property type="entry name" value="MarR/SlyA-like"/>
</dbReference>
<accession>A0ABN3VYH5</accession>
<keyword evidence="4" id="KW-0238">DNA-binding</keyword>
<dbReference type="SMART" id="SM00347">
    <property type="entry name" value="HTH_MARR"/>
    <property type="match status" value="1"/>
</dbReference>
<evidence type="ECO:0000256" key="6">
    <source>
        <dbReference type="SAM" id="Coils"/>
    </source>
</evidence>
<dbReference type="PRINTS" id="PR00598">
    <property type="entry name" value="HTHMARR"/>
</dbReference>
<dbReference type="RefSeq" id="WP_344972525.1">
    <property type="nucleotide sequence ID" value="NZ_BAAAVI010000022.1"/>
</dbReference>
<dbReference type="PANTHER" id="PTHR33164">
    <property type="entry name" value="TRANSCRIPTIONAL REGULATOR, MARR FAMILY"/>
    <property type="match status" value="1"/>
</dbReference>
<sequence>MSETADALSLDRQVCFALAVASRNVIALYRPLLEPMKLTHPQYLVMLALWERAPLSVKELSKLLRLDPGTLSPLLKRLEVVGYIRRQRDSQDERVLAVSLTPEGRKLRDEAEAIPPMIVKRLGMELAELEELHRSLTRVIAAANGTHH</sequence>
<dbReference type="InterPro" id="IPR036388">
    <property type="entry name" value="WH-like_DNA-bd_sf"/>
</dbReference>
<keyword evidence="6" id="KW-0175">Coiled coil</keyword>
<dbReference type="PANTHER" id="PTHR33164:SF5">
    <property type="entry name" value="ORGANIC HYDROPEROXIDE RESISTANCE TRANSCRIPTIONAL REGULATOR"/>
    <property type="match status" value="1"/>
</dbReference>
<keyword evidence="2" id="KW-0963">Cytoplasm</keyword>
<gene>
    <name evidence="8" type="ORF">GCM10010517_34950</name>
</gene>
<name>A0ABN3VYH5_9ACTN</name>
<dbReference type="Gene3D" id="1.10.10.10">
    <property type="entry name" value="Winged helix-like DNA-binding domain superfamily/Winged helix DNA-binding domain"/>
    <property type="match status" value="1"/>
</dbReference>